<feature type="region of interest" description="Disordered" evidence="2">
    <location>
        <begin position="404"/>
        <end position="427"/>
    </location>
</feature>
<dbReference type="PANTHER" id="PTHR13812:SF19">
    <property type="entry name" value="KETIMINE REDUCTASE MU-CRYSTALLIN"/>
    <property type="match status" value="1"/>
</dbReference>
<reference evidence="3" key="1">
    <citation type="journal article" date="2020" name="Stud. Mycol.">
        <title>101 Dothideomycetes genomes: a test case for predicting lifestyles and emergence of pathogens.</title>
        <authorList>
            <person name="Haridas S."/>
            <person name="Albert R."/>
            <person name="Binder M."/>
            <person name="Bloem J."/>
            <person name="Labutti K."/>
            <person name="Salamov A."/>
            <person name="Andreopoulos B."/>
            <person name="Baker S."/>
            <person name="Barry K."/>
            <person name="Bills G."/>
            <person name="Bluhm B."/>
            <person name="Cannon C."/>
            <person name="Castanera R."/>
            <person name="Culley D."/>
            <person name="Daum C."/>
            <person name="Ezra D."/>
            <person name="Gonzalez J."/>
            <person name="Henrissat B."/>
            <person name="Kuo A."/>
            <person name="Liang C."/>
            <person name="Lipzen A."/>
            <person name="Lutzoni F."/>
            <person name="Magnuson J."/>
            <person name="Mondo S."/>
            <person name="Nolan M."/>
            <person name="Ohm R."/>
            <person name="Pangilinan J."/>
            <person name="Park H.-J."/>
            <person name="Ramirez L."/>
            <person name="Alfaro M."/>
            <person name="Sun H."/>
            <person name="Tritt A."/>
            <person name="Yoshinaga Y."/>
            <person name="Zwiers L.-H."/>
            <person name="Turgeon B."/>
            <person name="Goodwin S."/>
            <person name="Spatafora J."/>
            <person name="Crous P."/>
            <person name="Grigoriev I."/>
        </authorList>
    </citation>
    <scope>NUCLEOTIDE SEQUENCE</scope>
    <source>
        <strain evidence="3">CBS 119925</strain>
    </source>
</reference>
<sequence length="503" mass="54950">MPLTVLSDTDVRTVLHSLSKEDVLEVQQNLADALHYYSTTTEDDGNGCCSSYQPLRTSLKRSDGQTTLFMPASSNEGLGVKIVTLAVPNNDTDSSASERGLKKSSSHGSEDTTSTSTTTTTTTTTTLSDSSTTPSSHTRSSTSATTPPSSSPTTKSKIPQSTKPRGTLTLLDPHGSPRALLNAEELTGFRTALASVILFKKRTNVHDVLVFGAGKQAYWHIRLSLLLRGSEMHHLTIVNRSYDRARGLIESLFASSHEQEAPLYRPKIQILTPSARDYELHLKTAVQAASVIFCTTPSLTPVFPASYLTGSHVARKKGRYIAAIGSYKPHMRELDPELLKQSVAPEHAGWHFHKHAKEGGAVVVDSVDACLKEAGEIIAAGLRSREVVEIGELIMLGREAERRRKKAEREERKRRESSGEVEAERWDEGGVEVGGKRGAKWFQKMTVGKKEVVDEAESGLVEWLQRGNVVYKSVGLGLMDVVVGMNVVRLADERGVGVRVEDF</sequence>
<evidence type="ECO:0000313" key="4">
    <source>
        <dbReference type="Proteomes" id="UP000799440"/>
    </source>
</evidence>
<evidence type="ECO:0000313" key="3">
    <source>
        <dbReference type="EMBL" id="KAF2749546.1"/>
    </source>
</evidence>
<feature type="compositionally biased region" description="Low complexity" evidence="2">
    <location>
        <begin position="111"/>
        <end position="162"/>
    </location>
</feature>
<name>A0A6A6VI97_9PLEO</name>
<feature type="region of interest" description="Disordered" evidence="2">
    <location>
        <begin position="89"/>
        <end position="176"/>
    </location>
</feature>
<dbReference type="Gene3D" id="3.30.1780.10">
    <property type="entry name" value="ornithine cyclodeaminase, domain 1"/>
    <property type="match status" value="1"/>
</dbReference>
<dbReference type="Proteomes" id="UP000799440">
    <property type="component" value="Unassembled WGS sequence"/>
</dbReference>
<dbReference type="InterPro" id="IPR023401">
    <property type="entry name" value="ODC_N"/>
</dbReference>
<comment type="similarity">
    <text evidence="1">Belongs to the ornithine cyclodeaminase/mu-crystallin family.</text>
</comment>
<dbReference type="SUPFAM" id="SSF51735">
    <property type="entry name" value="NAD(P)-binding Rossmann-fold domains"/>
    <property type="match status" value="1"/>
</dbReference>
<dbReference type="FunFam" id="3.40.50.720:FF:000577">
    <property type="entry name" value="Proline utilization protein PrnX, putative"/>
    <property type="match status" value="1"/>
</dbReference>
<gene>
    <name evidence="3" type="ORF">M011DRAFT_465988</name>
</gene>
<dbReference type="AlphaFoldDB" id="A0A6A6VI97"/>
<dbReference type="InterPro" id="IPR036291">
    <property type="entry name" value="NAD(P)-bd_dom_sf"/>
</dbReference>
<keyword evidence="4" id="KW-1185">Reference proteome</keyword>
<dbReference type="PANTHER" id="PTHR13812">
    <property type="entry name" value="KETIMINE REDUCTASE MU-CRYSTALLIN"/>
    <property type="match status" value="1"/>
</dbReference>
<evidence type="ECO:0000256" key="1">
    <source>
        <dbReference type="ARBA" id="ARBA00008903"/>
    </source>
</evidence>
<dbReference type="InterPro" id="IPR003462">
    <property type="entry name" value="ODC_Mu_crystall"/>
</dbReference>
<dbReference type="EMBL" id="MU006566">
    <property type="protein sequence ID" value="KAF2749546.1"/>
    <property type="molecule type" value="Genomic_DNA"/>
</dbReference>
<protein>
    <submittedName>
        <fullName evidence="3">NAD(P)-binding protein</fullName>
    </submittedName>
</protein>
<evidence type="ECO:0000256" key="2">
    <source>
        <dbReference type="SAM" id="MobiDB-lite"/>
    </source>
</evidence>
<dbReference type="GO" id="GO:0005737">
    <property type="term" value="C:cytoplasm"/>
    <property type="evidence" value="ECO:0007669"/>
    <property type="project" value="TreeGrafter"/>
</dbReference>
<dbReference type="OrthoDB" id="41492at2759"/>
<organism evidence="3 4">
    <name type="scientific">Sporormia fimetaria CBS 119925</name>
    <dbReference type="NCBI Taxonomy" id="1340428"/>
    <lineage>
        <taxon>Eukaryota</taxon>
        <taxon>Fungi</taxon>
        <taxon>Dikarya</taxon>
        <taxon>Ascomycota</taxon>
        <taxon>Pezizomycotina</taxon>
        <taxon>Dothideomycetes</taxon>
        <taxon>Pleosporomycetidae</taxon>
        <taxon>Pleosporales</taxon>
        <taxon>Sporormiaceae</taxon>
        <taxon>Sporormia</taxon>
    </lineage>
</organism>
<accession>A0A6A6VI97</accession>
<proteinExistence type="inferred from homology"/>
<dbReference type="Gene3D" id="3.40.50.720">
    <property type="entry name" value="NAD(P)-binding Rossmann-like Domain"/>
    <property type="match status" value="1"/>
</dbReference>